<keyword evidence="1" id="KW-1133">Transmembrane helix</keyword>
<keyword evidence="1" id="KW-0472">Membrane</keyword>
<evidence type="ECO:0008006" key="4">
    <source>
        <dbReference type="Google" id="ProtNLM"/>
    </source>
</evidence>
<name>A0A7N0TSJ7_KALFE</name>
<sequence length="219" mass="23171">MFGCGFTSGNCSPKACLSADYVCQPQRVCHSFSSFSCLLMVRDGLSGDGSISGFDSDSACSGGVMPLPNLFKSQTACSAANKLRGSQQDRIISLVVGDAAGRSGADVEKGSPDASTEDEVLGIAECSKCLPTHVRKALQRQISEHSGGTLARHLLDCSLVLLKIAAVGKSDRWRKCRRSASFDSRKVGLFFSILSSVGTLILIYLTLRVRQAAEASVPV</sequence>
<proteinExistence type="predicted"/>
<dbReference type="Gramene" id="Kaladp0045s0012.1.v1.1">
    <property type="protein sequence ID" value="Kaladp0045s0012.1.v1.1"/>
    <property type="gene ID" value="Kaladp0045s0012.v1.1"/>
</dbReference>
<dbReference type="EnsemblPlants" id="Kaladp0045s0012.1.v1.1">
    <property type="protein sequence ID" value="Kaladp0045s0012.1.v1.1"/>
    <property type="gene ID" value="Kaladp0045s0012.v1.1"/>
</dbReference>
<keyword evidence="3" id="KW-1185">Reference proteome</keyword>
<accession>A0A7N0TSJ7</accession>
<protein>
    <recommendedName>
        <fullName evidence="4">Transmembrane protein</fullName>
    </recommendedName>
</protein>
<organism evidence="2 3">
    <name type="scientific">Kalanchoe fedtschenkoi</name>
    <name type="common">Lavender scallops</name>
    <name type="synonym">South American air plant</name>
    <dbReference type="NCBI Taxonomy" id="63787"/>
    <lineage>
        <taxon>Eukaryota</taxon>
        <taxon>Viridiplantae</taxon>
        <taxon>Streptophyta</taxon>
        <taxon>Embryophyta</taxon>
        <taxon>Tracheophyta</taxon>
        <taxon>Spermatophyta</taxon>
        <taxon>Magnoliopsida</taxon>
        <taxon>eudicotyledons</taxon>
        <taxon>Gunneridae</taxon>
        <taxon>Pentapetalae</taxon>
        <taxon>Saxifragales</taxon>
        <taxon>Crassulaceae</taxon>
        <taxon>Kalanchoe</taxon>
    </lineage>
</organism>
<dbReference type="PANTHER" id="PTHR34064:SF5">
    <property type="entry name" value="PROTEIN, PUTATIVE-RELATED"/>
    <property type="match status" value="1"/>
</dbReference>
<evidence type="ECO:0000313" key="3">
    <source>
        <dbReference type="Proteomes" id="UP000594263"/>
    </source>
</evidence>
<dbReference type="AlphaFoldDB" id="A0A7N0TSJ7"/>
<evidence type="ECO:0000313" key="2">
    <source>
        <dbReference type="EnsemblPlants" id="Kaladp0045s0012.1.v1.1"/>
    </source>
</evidence>
<dbReference type="Proteomes" id="UP000594263">
    <property type="component" value="Unplaced"/>
</dbReference>
<reference evidence="2" key="1">
    <citation type="submission" date="2021-01" db="UniProtKB">
        <authorList>
            <consortium name="EnsemblPlants"/>
        </authorList>
    </citation>
    <scope>IDENTIFICATION</scope>
</reference>
<evidence type="ECO:0000256" key="1">
    <source>
        <dbReference type="SAM" id="Phobius"/>
    </source>
</evidence>
<feature type="transmembrane region" description="Helical" evidence="1">
    <location>
        <begin position="187"/>
        <end position="207"/>
    </location>
</feature>
<keyword evidence="1" id="KW-0812">Transmembrane</keyword>
<dbReference type="PANTHER" id="PTHR34064">
    <property type="entry name" value="OS04G0672300 PROTEIN"/>
    <property type="match status" value="1"/>
</dbReference>